<dbReference type="GO" id="GO:0006633">
    <property type="term" value="P:fatty acid biosynthetic process"/>
    <property type="evidence" value="ECO:0007669"/>
    <property type="project" value="UniProtKB-UniRule"/>
</dbReference>
<evidence type="ECO:0000256" key="7">
    <source>
        <dbReference type="ARBA" id="ARBA00023264"/>
    </source>
</evidence>
<sequence>MSDRLTIALDAMGGDQAPRMVLRGANLARKRHPQVEFLVFGREQDVQPYLSKLKKLRQVTTLVHCDDVVSDSEKPSTALRNGRNSSMRQAIQAVRDGKADGVVSAGNTGALMAMSKMVLKMLPGIDRPAIASFFPTQVGESVMLDLGANVQCDAQNLVDFAILGNAFSRTVLGTMEPSYGLLNVGAEERKGHEALWEARDRLKELELPGRFHGFIEGDDIAKGTVDVIVTDGFTGNVALKAAEGTAKLISSYLRSTFKSSIFAQLGYLLARRAMQKLRKRTDPRRYNGAMFLGLNGIAVKSHGGTDPVGFANAIGVAVDLARGGFLDRIRADLGQLDRTAGPARNGNSSAQAVAG</sequence>
<comment type="similarity">
    <text evidence="10">Belongs to the PlsX family.</text>
</comment>
<evidence type="ECO:0000256" key="9">
    <source>
        <dbReference type="ARBA" id="ARBA00046608"/>
    </source>
</evidence>
<dbReference type="AlphaFoldDB" id="A0A934QJE5"/>
<dbReference type="GO" id="GO:0005737">
    <property type="term" value="C:cytoplasm"/>
    <property type="evidence" value="ECO:0007669"/>
    <property type="project" value="UniProtKB-SubCell"/>
</dbReference>
<dbReference type="SUPFAM" id="SSF53659">
    <property type="entry name" value="Isocitrate/Isopropylmalate dehydrogenase-like"/>
    <property type="match status" value="1"/>
</dbReference>
<comment type="function">
    <text evidence="10">Catalyzes the reversible formation of acyl-phosphate (acyl-PO(4)) from acyl-[acyl-carrier-protein] (acyl-ACP). This enzyme utilizes acyl-ACP as fatty acyl donor, but not acyl-CoA.</text>
</comment>
<dbReference type="RefSeq" id="WP_027288887.1">
    <property type="nucleotide sequence ID" value="NZ_NRRE01000026.1"/>
</dbReference>
<dbReference type="NCBIfam" id="TIGR00182">
    <property type="entry name" value="plsX"/>
    <property type="match status" value="1"/>
</dbReference>
<keyword evidence="7 10" id="KW-1208">Phospholipid metabolism</keyword>
<protein>
    <recommendedName>
        <fullName evidence="8 10">Phosphate acyltransferase</fullName>
        <ecNumber evidence="8 10">2.3.1.274</ecNumber>
    </recommendedName>
    <alternativeName>
        <fullName evidence="10">Acyl-ACP phosphotransacylase</fullName>
    </alternativeName>
    <alternativeName>
        <fullName evidence="10">Acyl-[acyl-carrier-protein]--phosphate acyltransferase</fullName>
    </alternativeName>
    <alternativeName>
        <fullName evidence="10">Phosphate-acyl-ACP acyltransferase</fullName>
    </alternativeName>
</protein>
<evidence type="ECO:0000313" key="11">
    <source>
        <dbReference type="EMBL" id="MBK1697941.1"/>
    </source>
</evidence>
<evidence type="ECO:0000256" key="5">
    <source>
        <dbReference type="ARBA" id="ARBA00023098"/>
    </source>
</evidence>
<evidence type="ECO:0000313" key="12">
    <source>
        <dbReference type="Proteomes" id="UP000778970"/>
    </source>
</evidence>
<evidence type="ECO:0000256" key="6">
    <source>
        <dbReference type="ARBA" id="ARBA00023209"/>
    </source>
</evidence>
<keyword evidence="5 10" id="KW-0443">Lipid metabolism</keyword>
<proteinExistence type="inferred from homology"/>
<comment type="subcellular location">
    <subcellularLocation>
        <location evidence="10">Cytoplasm</location>
    </subcellularLocation>
    <text evidence="10">Associated with the membrane possibly through PlsY.</text>
</comment>
<dbReference type="InterPro" id="IPR012281">
    <property type="entry name" value="Phospholipid_synth_PlsX-like"/>
</dbReference>
<comment type="subunit">
    <text evidence="9 10">Homodimer. Probably interacts with PlsY.</text>
</comment>
<comment type="caution">
    <text evidence="11">The sequence shown here is derived from an EMBL/GenBank/DDBJ whole genome shotgun (WGS) entry which is preliminary data.</text>
</comment>
<gene>
    <name evidence="10" type="primary">plsX</name>
    <name evidence="11" type="ORF">CKO21_11875</name>
</gene>
<dbReference type="Pfam" id="PF02504">
    <property type="entry name" value="FA_synthesis"/>
    <property type="match status" value="1"/>
</dbReference>
<dbReference type="HAMAP" id="MF_00019">
    <property type="entry name" value="PlsX"/>
    <property type="match status" value="1"/>
</dbReference>
<comment type="catalytic activity">
    <reaction evidence="1 10">
        <text>a fatty acyl-[ACP] + phosphate = an acyl phosphate + holo-[ACP]</text>
        <dbReference type="Rhea" id="RHEA:42292"/>
        <dbReference type="Rhea" id="RHEA-COMP:9685"/>
        <dbReference type="Rhea" id="RHEA-COMP:14125"/>
        <dbReference type="ChEBI" id="CHEBI:43474"/>
        <dbReference type="ChEBI" id="CHEBI:59918"/>
        <dbReference type="ChEBI" id="CHEBI:64479"/>
        <dbReference type="ChEBI" id="CHEBI:138651"/>
        <dbReference type="EC" id="2.3.1.274"/>
    </reaction>
</comment>
<accession>A0A934QJE5</accession>
<keyword evidence="12" id="KW-1185">Reference proteome</keyword>
<reference evidence="11" key="1">
    <citation type="submission" date="2017-08" db="EMBL/GenBank/DDBJ databases">
        <authorList>
            <person name="Imhoff J.F."/>
            <person name="Rahn T."/>
            <person name="Kuenzel S."/>
            <person name="Neulinger S.C."/>
        </authorList>
    </citation>
    <scope>NUCLEOTIDE SEQUENCE</scope>
    <source>
        <strain evidence="11">DSM 9154</strain>
    </source>
</reference>
<evidence type="ECO:0000256" key="10">
    <source>
        <dbReference type="HAMAP-Rule" id="MF_00019"/>
    </source>
</evidence>
<organism evidence="11 12">
    <name type="scientific">Rhodovibrio salinarum</name>
    <dbReference type="NCBI Taxonomy" id="1087"/>
    <lineage>
        <taxon>Bacteria</taxon>
        <taxon>Pseudomonadati</taxon>
        <taxon>Pseudomonadota</taxon>
        <taxon>Alphaproteobacteria</taxon>
        <taxon>Rhodospirillales</taxon>
        <taxon>Rhodovibrionaceae</taxon>
        <taxon>Rhodovibrio</taxon>
    </lineage>
</organism>
<dbReference type="Proteomes" id="UP000778970">
    <property type="component" value="Unassembled WGS sequence"/>
</dbReference>
<dbReference type="EMBL" id="NRRE01000026">
    <property type="protein sequence ID" value="MBK1697941.1"/>
    <property type="molecule type" value="Genomic_DNA"/>
</dbReference>
<evidence type="ECO:0000256" key="8">
    <source>
        <dbReference type="ARBA" id="ARBA00024069"/>
    </source>
</evidence>
<dbReference type="EC" id="2.3.1.274" evidence="8 10"/>
<dbReference type="PANTHER" id="PTHR30100">
    <property type="entry name" value="FATTY ACID/PHOSPHOLIPID SYNTHESIS PROTEIN PLSX"/>
    <property type="match status" value="1"/>
</dbReference>
<dbReference type="InterPro" id="IPR003664">
    <property type="entry name" value="FA_synthesis"/>
</dbReference>
<name>A0A934QJE5_9PROT</name>
<dbReference type="GO" id="GO:0008654">
    <property type="term" value="P:phospholipid biosynthetic process"/>
    <property type="evidence" value="ECO:0007669"/>
    <property type="project" value="UniProtKB-KW"/>
</dbReference>
<dbReference type="PIRSF" id="PIRSF002465">
    <property type="entry name" value="Phsphlp_syn_PlsX"/>
    <property type="match status" value="1"/>
</dbReference>
<comment type="pathway">
    <text evidence="10">Lipid metabolism; phospholipid metabolism.</text>
</comment>
<evidence type="ECO:0000256" key="4">
    <source>
        <dbReference type="ARBA" id="ARBA00022679"/>
    </source>
</evidence>
<dbReference type="Gene3D" id="3.40.718.10">
    <property type="entry name" value="Isopropylmalate Dehydrogenase"/>
    <property type="match status" value="1"/>
</dbReference>
<dbReference type="PANTHER" id="PTHR30100:SF1">
    <property type="entry name" value="PHOSPHATE ACYLTRANSFERASE"/>
    <property type="match status" value="1"/>
</dbReference>
<evidence type="ECO:0000256" key="3">
    <source>
        <dbReference type="ARBA" id="ARBA00022516"/>
    </source>
</evidence>
<reference evidence="11" key="2">
    <citation type="journal article" date="2020" name="Microorganisms">
        <title>Osmotic Adaptation and Compatible Solute Biosynthesis of Phototrophic Bacteria as Revealed from Genome Analyses.</title>
        <authorList>
            <person name="Imhoff J.F."/>
            <person name="Rahn T."/>
            <person name="Kunzel S."/>
            <person name="Keller A."/>
            <person name="Neulinger S.C."/>
        </authorList>
    </citation>
    <scope>NUCLEOTIDE SEQUENCE</scope>
    <source>
        <strain evidence="11">DSM 9154</strain>
    </source>
</reference>
<keyword evidence="4 10" id="KW-0808">Transferase</keyword>
<evidence type="ECO:0000256" key="1">
    <source>
        <dbReference type="ARBA" id="ARBA00001232"/>
    </source>
</evidence>
<keyword evidence="2 10" id="KW-0963">Cytoplasm</keyword>
<keyword evidence="6 10" id="KW-0594">Phospholipid biosynthesis</keyword>
<dbReference type="GO" id="GO:0043811">
    <property type="term" value="F:phosphate:acyl-[acyl carrier protein] acyltransferase activity"/>
    <property type="evidence" value="ECO:0007669"/>
    <property type="project" value="UniProtKB-UniRule"/>
</dbReference>
<keyword evidence="3 10" id="KW-0444">Lipid biosynthesis</keyword>
<evidence type="ECO:0000256" key="2">
    <source>
        <dbReference type="ARBA" id="ARBA00022490"/>
    </source>
</evidence>